<evidence type="ECO:0000256" key="2">
    <source>
        <dbReference type="ARBA" id="ARBA00022448"/>
    </source>
</evidence>
<dbReference type="Pfam" id="PF00496">
    <property type="entry name" value="SBP_bac_5"/>
    <property type="match status" value="1"/>
</dbReference>
<evidence type="ECO:0000313" key="5">
    <source>
        <dbReference type="EMBL" id="SUP58848.1"/>
    </source>
</evidence>
<gene>
    <name evidence="5" type="primary">hbpA</name>
    <name evidence="5" type="ORF">NCTC13645_01097</name>
</gene>
<dbReference type="EMBL" id="UHIV01000004">
    <property type="protein sequence ID" value="SUP58848.1"/>
    <property type="molecule type" value="Genomic_DNA"/>
</dbReference>
<reference evidence="5 6" key="1">
    <citation type="submission" date="2018-06" db="EMBL/GenBank/DDBJ databases">
        <authorList>
            <consortium name="Pathogen Informatics"/>
            <person name="Doyle S."/>
        </authorList>
    </citation>
    <scope>NUCLEOTIDE SEQUENCE [LARGE SCALE GENOMIC DNA]</scope>
    <source>
        <strain evidence="5 6">NCTC13645</strain>
    </source>
</reference>
<keyword evidence="5" id="KW-0449">Lipoprotein</keyword>
<organism evidence="5 6">
    <name type="scientific">Weissella viridescens</name>
    <name type="common">Lactobacillus viridescens</name>
    <dbReference type="NCBI Taxonomy" id="1629"/>
    <lineage>
        <taxon>Bacteria</taxon>
        <taxon>Bacillati</taxon>
        <taxon>Bacillota</taxon>
        <taxon>Bacilli</taxon>
        <taxon>Lactobacillales</taxon>
        <taxon>Lactobacillaceae</taxon>
        <taxon>Weissella</taxon>
    </lineage>
</organism>
<accession>A0A380P1X1</accession>
<sequence length="330" mass="37552">MKSITYTTVDPSKTVASIKAGKYDVVKEASPSVYPQIKKLGNVAVTGQQQLYISMLNFNLGHYDTKTSQNVQDRKTPLQDKRVRQAIGYARNVDEVTKKFGNGLTQRANTLIPPIFKDYSDTKLKGYPEDIKKANKLLDEAGWKWDKKHEFREKDGKRLNLTYMARQSNGNSEAVAKNYIQQWKKIGANVTLYKGRLTDFNTYLQITTSPESGAWDLTDAAWSLSSDPSQNDLFSKGAQYNTGHFTSPELTKKLNKIDSSTIKNDKERAEAFKDYQKYMNDEAYVIPTSFSTDYTPVNKRVANWSMAYGDNNAWSDLGLPQIHQQRTKLF</sequence>
<dbReference type="Proteomes" id="UP000254621">
    <property type="component" value="Unassembled WGS sequence"/>
</dbReference>
<name>A0A380P1X1_WEIVI</name>
<dbReference type="GO" id="GO:0015833">
    <property type="term" value="P:peptide transport"/>
    <property type="evidence" value="ECO:0007669"/>
    <property type="project" value="TreeGrafter"/>
</dbReference>
<keyword evidence="2" id="KW-0813">Transport</keyword>
<keyword evidence="3" id="KW-0732">Signal</keyword>
<dbReference type="SUPFAM" id="SSF53850">
    <property type="entry name" value="Periplasmic binding protein-like II"/>
    <property type="match status" value="1"/>
</dbReference>
<dbReference type="InterPro" id="IPR039424">
    <property type="entry name" value="SBP_5"/>
</dbReference>
<protein>
    <submittedName>
        <fullName evidence="5">Hemin-binding lipoprotein</fullName>
    </submittedName>
</protein>
<dbReference type="Gene3D" id="3.10.105.10">
    <property type="entry name" value="Dipeptide-binding Protein, Domain 3"/>
    <property type="match status" value="1"/>
</dbReference>
<dbReference type="AlphaFoldDB" id="A0A380P1X1"/>
<comment type="similarity">
    <text evidence="1">Belongs to the bacterial solute-binding protein 5 family.</text>
</comment>
<dbReference type="InterPro" id="IPR000914">
    <property type="entry name" value="SBP_5_dom"/>
</dbReference>
<evidence type="ECO:0000256" key="1">
    <source>
        <dbReference type="ARBA" id="ARBA00005695"/>
    </source>
</evidence>
<feature type="domain" description="Solute-binding protein family 5" evidence="4">
    <location>
        <begin position="2"/>
        <end position="235"/>
    </location>
</feature>
<dbReference type="PANTHER" id="PTHR30290:SF9">
    <property type="entry name" value="OLIGOPEPTIDE-BINDING PROTEIN APPA"/>
    <property type="match status" value="1"/>
</dbReference>
<evidence type="ECO:0000256" key="3">
    <source>
        <dbReference type="ARBA" id="ARBA00022729"/>
    </source>
</evidence>
<dbReference type="STRING" id="1629.IV50_GL000088"/>
<evidence type="ECO:0000313" key="6">
    <source>
        <dbReference type="Proteomes" id="UP000254621"/>
    </source>
</evidence>
<evidence type="ECO:0000259" key="4">
    <source>
        <dbReference type="Pfam" id="PF00496"/>
    </source>
</evidence>
<proteinExistence type="inferred from homology"/>
<dbReference type="GO" id="GO:1904680">
    <property type="term" value="F:peptide transmembrane transporter activity"/>
    <property type="evidence" value="ECO:0007669"/>
    <property type="project" value="TreeGrafter"/>
</dbReference>
<dbReference type="PANTHER" id="PTHR30290">
    <property type="entry name" value="PERIPLASMIC BINDING COMPONENT OF ABC TRANSPORTER"/>
    <property type="match status" value="1"/>
</dbReference>